<accession>A0A225VUC0</accession>
<keyword evidence="2" id="KW-1185">Reference proteome</keyword>
<reference evidence="2" key="1">
    <citation type="submission" date="2017-03" db="EMBL/GenBank/DDBJ databases">
        <title>Phytopthora megakarya and P. palmivora, two closely related causual agents of cacao black pod achieved similar genome size and gene model numbers by different mechanisms.</title>
        <authorList>
            <person name="Ali S."/>
            <person name="Shao J."/>
            <person name="Larry D.J."/>
            <person name="Kronmiller B."/>
            <person name="Shen D."/>
            <person name="Strem M.D."/>
            <person name="Melnick R.L."/>
            <person name="Guiltinan M.J."/>
            <person name="Tyler B.M."/>
            <person name="Meinhardt L.W."/>
            <person name="Bailey B.A."/>
        </authorList>
    </citation>
    <scope>NUCLEOTIDE SEQUENCE [LARGE SCALE GENOMIC DNA]</scope>
    <source>
        <strain evidence="2">zdho120</strain>
    </source>
</reference>
<sequence length="281" mass="32885">MSRYQVRWFKSHSQYVFARFSIFRKRLKFQSPKMESPLSKTFLWHILELLYKLHITMEVNCLPILRSTSSDTDKKLCFARWDFPKLHRFNVDICEMTRTTRVVLSVIGICRTIRKTWERKLLETGINVLRVDGLLVQGPLYVRMLHSWAQGPVPHCAASSDPIICVEFTCFGCPIRIDWIYDENPSLSSTTDRLARLDVSVQGDSCLAQRRKIIVEDPLYQFNSQQKSQLRMYRKVLIDMFPALPRVLSSAQWNDLGEIEEALKSLFPHWVEPDHPAAYTE</sequence>
<dbReference type="Proteomes" id="UP000198211">
    <property type="component" value="Unassembled WGS sequence"/>
</dbReference>
<protein>
    <submittedName>
        <fullName evidence="1">Phosphatidylinositol 3 and 4-kinase</fullName>
    </submittedName>
</protein>
<dbReference type="GO" id="GO:0016301">
    <property type="term" value="F:kinase activity"/>
    <property type="evidence" value="ECO:0007669"/>
    <property type="project" value="UniProtKB-KW"/>
</dbReference>
<dbReference type="InterPro" id="IPR042236">
    <property type="entry name" value="PI3K_accessory_sf"/>
</dbReference>
<evidence type="ECO:0000313" key="2">
    <source>
        <dbReference type="Proteomes" id="UP000198211"/>
    </source>
</evidence>
<dbReference type="Gene3D" id="1.25.40.70">
    <property type="entry name" value="Phosphatidylinositol 3-kinase, accessory domain (PIK)"/>
    <property type="match status" value="1"/>
</dbReference>
<keyword evidence="1" id="KW-0418">Kinase</keyword>
<dbReference type="AlphaFoldDB" id="A0A225VUC0"/>
<dbReference type="InterPro" id="IPR035892">
    <property type="entry name" value="C2_domain_sf"/>
</dbReference>
<dbReference type="STRING" id="4795.A0A225VUC0"/>
<dbReference type="Gene3D" id="2.60.40.150">
    <property type="entry name" value="C2 domain"/>
    <property type="match status" value="1"/>
</dbReference>
<proteinExistence type="predicted"/>
<keyword evidence="1" id="KW-0808">Transferase</keyword>
<organism evidence="1 2">
    <name type="scientific">Phytophthora megakarya</name>
    <dbReference type="NCBI Taxonomy" id="4795"/>
    <lineage>
        <taxon>Eukaryota</taxon>
        <taxon>Sar</taxon>
        <taxon>Stramenopiles</taxon>
        <taxon>Oomycota</taxon>
        <taxon>Peronosporomycetes</taxon>
        <taxon>Peronosporales</taxon>
        <taxon>Peronosporaceae</taxon>
        <taxon>Phytophthora</taxon>
    </lineage>
</organism>
<dbReference type="EMBL" id="NBNE01002941">
    <property type="protein sequence ID" value="OWZ09023.1"/>
    <property type="molecule type" value="Genomic_DNA"/>
</dbReference>
<evidence type="ECO:0000313" key="1">
    <source>
        <dbReference type="EMBL" id="OWZ09023.1"/>
    </source>
</evidence>
<gene>
    <name evidence="1" type="ORF">PHMEG_00018341</name>
</gene>
<comment type="caution">
    <text evidence="1">The sequence shown here is derived from an EMBL/GenBank/DDBJ whole genome shotgun (WGS) entry which is preliminary data.</text>
</comment>
<name>A0A225VUC0_9STRA</name>